<gene>
    <name evidence="1" type="ORF">LCGC14_2875040</name>
</gene>
<evidence type="ECO:0000313" key="1">
    <source>
        <dbReference type="EMBL" id="KKK75306.1"/>
    </source>
</evidence>
<sequence length="52" mass="5830">MHEDVDTRAVKLGEDTAVEVKGQMKTLKTGTTAEFYNSEDPDRQLLYKGQLA</sequence>
<dbReference type="EMBL" id="LAZR01055930">
    <property type="protein sequence ID" value="KKK75306.1"/>
    <property type="molecule type" value="Genomic_DNA"/>
</dbReference>
<dbReference type="AlphaFoldDB" id="A0A0F9ASY4"/>
<reference evidence="1" key="1">
    <citation type="journal article" date="2015" name="Nature">
        <title>Complex archaea that bridge the gap between prokaryotes and eukaryotes.</title>
        <authorList>
            <person name="Spang A."/>
            <person name="Saw J.H."/>
            <person name="Jorgensen S.L."/>
            <person name="Zaremba-Niedzwiedzka K."/>
            <person name="Martijn J."/>
            <person name="Lind A.E."/>
            <person name="van Eijk R."/>
            <person name="Schleper C."/>
            <person name="Guy L."/>
            <person name="Ettema T.J."/>
        </authorList>
    </citation>
    <scope>NUCLEOTIDE SEQUENCE</scope>
</reference>
<protein>
    <submittedName>
        <fullName evidence="1">Uncharacterized protein</fullName>
    </submittedName>
</protein>
<accession>A0A0F9ASY4</accession>
<proteinExistence type="predicted"/>
<name>A0A0F9ASY4_9ZZZZ</name>
<comment type="caution">
    <text evidence="1">The sequence shown here is derived from an EMBL/GenBank/DDBJ whole genome shotgun (WGS) entry which is preliminary data.</text>
</comment>
<organism evidence="1">
    <name type="scientific">marine sediment metagenome</name>
    <dbReference type="NCBI Taxonomy" id="412755"/>
    <lineage>
        <taxon>unclassified sequences</taxon>
        <taxon>metagenomes</taxon>
        <taxon>ecological metagenomes</taxon>
    </lineage>
</organism>